<comment type="caution">
    <text evidence="1">The sequence shown here is derived from an EMBL/GenBank/DDBJ whole genome shotgun (WGS) entry which is preliminary data.</text>
</comment>
<organism evidence="1 2">
    <name type="scientific">Jeotgalibacillus soli</name>
    <dbReference type="NCBI Taxonomy" id="889306"/>
    <lineage>
        <taxon>Bacteria</taxon>
        <taxon>Bacillati</taxon>
        <taxon>Bacillota</taxon>
        <taxon>Bacilli</taxon>
        <taxon>Bacillales</taxon>
        <taxon>Caryophanaceae</taxon>
        <taxon>Jeotgalibacillus</taxon>
    </lineage>
</organism>
<protein>
    <submittedName>
        <fullName evidence="1">Uncharacterized protein</fullName>
    </submittedName>
</protein>
<dbReference type="RefSeq" id="WP_268747527.1">
    <property type="nucleotide sequence ID" value="NZ_JXRP01000018.1"/>
</dbReference>
<dbReference type="AlphaFoldDB" id="A0A0C2VN45"/>
<dbReference type="STRING" id="889306.KP78_29720"/>
<evidence type="ECO:0000313" key="2">
    <source>
        <dbReference type="Proteomes" id="UP000031938"/>
    </source>
</evidence>
<dbReference type="Proteomes" id="UP000031938">
    <property type="component" value="Unassembled WGS sequence"/>
</dbReference>
<sequence length="40" mass="4707">MHLIILLFVQHPRVAFLFKLAVFQHPAEVIAEQPPNQLWN</sequence>
<accession>A0A0C2VN45</accession>
<dbReference type="EMBL" id="JXRP01000018">
    <property type="protein sequence ID" value="KIL45428.1"/>
    <property type="molecule type" value="Genomic_DNA"/>
</dbReference>
<reference evidence="1 2" key="1">
    <citation type="submission" date="2015-01" db="EMBL/GenBank/DDBJ databases">
        <title>Genome sequencing of Jeotgalibacillus soli.</title>
        <authorList>
            <person name="Goh K.M."/>
            <person name="Chan K.-G."/>
            <person name="Yaakop A.S."/>
            <person name="Ee R."/>
            <person name="Gan H.M."/>
            <person name="Chan C.S."/>
        </authorList>
    </citation>
    <scope>NUCLEOTIDE SEQUENCE [LARGE SCALE GENOMIC DNA]</scope>
    <source>
        <strain evidence="1 2">P9</strain>
    </source>
</reference>
<dbReference type="PATRIC" id="fig|889306.3.peg.2984"/>
<keyword evidence="2" id="KW-1185">Reference proteome</keyword>
<proteinExistence type="predicted"/>
<evidence type="ECO:0000313" key="1">
    <source>
        <dbReference type="EMBL" id="KIL45428.1"/>
    </source>
</evidence>
<name>A0A0C2VN45_9BACL</name>
<gene>
    <name evidence="1" type="ORF">KP78_29720</name>
</gene>